<gene>
    <name evidence="9" type="ORF">B4U80_10148</name>
</gene>
<dbReference type="GO" id="GO:0031298">
    <property type="term" value="C:replication fork protection complex"/>
    <property type="evidence" value="ECO:0007669"/>
    <property type="project" value="TreeGrafter"/>
</dbReference>
<comment type="caution">
    <text evidence="9">The sequence shown here is derived from an EMBL/GenBank/DDBJ whole genome shotgun (WGS) entry which is preliminary data.</text>
</comment>
<feature type="region of interest" description="Disordered" evidence="7">
    <location>
        <begin position="274"/>
        <end position="316"/>
    </location>
</feature>
<evidence type="ECO:0000259" key="8">
    <source>
        <dbReference type="Pfam" id="PF07962"/>
    </source>
</evidence>
<feature type="compositionally biased region" description="Polar residues" evidence="7">
    <location>
        <begin position="297"/>
        <end position="316"/>
    </location>
</feature>
<dbReference type="PANTHER" id="PTHR13220:SF11">
    <property type="entry name" value="TIMELESS-INTERACTING PROTEIN"/>
    <property type="match status" value="1"/>
</dbReference>
<name>A0A443SST7_9ACAR</name>
<feature type="region of interest" description="Disordered" evidence="7">
    <location>
        <begin position="32"/>
        <end position="85"/>
    </location>
</feature>
<dbReference type="AlphaFoldDB" id="A0A443SST7"/>
<keyword evidence="4 6" id="KW-0539">Nucleus</keyword>
<evidence type="ECO:0000256" key="1">
    <source>
        <dbReference type="ARBA" id="ARBA00004123"/>
    </source>
</evidence>
<dbReference type="InterPro" id="IPR012923">
    <property type="entry name" value="Csm3"/>
</dbReference>
<comment type="function">
    <text evidence="6">Plays an important role in the control of DNA replication and the maintenance of replication fork stability.</text>
</comment>
<dbReference type="PANTHER" id="PTHR13220">
    <property type="entry name" value="TIMELESS INTERACTING-RELATED"/>
    <property type="match status" value="1"/>
</dbReference>
<dbReference type="GO" id="GO:0000076">
    <property type="term" value="P:DNA replication checkpoint signaling"/>
    <property type="evidence" value="ECO:0007669"/>
    <property type="project" value="UniProtKB-UniRule"/>
</dbReference>
<evidence type="ECO:0000256" key="7">
    <source>
        <dbReference type="SAM" id="MobiDB-lite"/>
    </source>
</evidence>
<feature type="compositionally biased region" description="Polar residues" evidence="7">
    <location>
        <begin position="274"/>
        <end position="286"/>
    </location>
</feature>
<proteinExistence type="inferred from homology"/>
<protein>
    <recommendedName>
        <fullName evidence="6">TIMELESS-interacting protein</fullName>
    </recommendedName>
</protein>
<dbReference type="STRING" id="299467.A0A443SST7"/>
<comment type="similarity">
    <text evidence="2 6">Belongs to the CSM3 family.</text>
</comment>
<feature type="domain" description="Chromosome segregation in meiosis protein 3" evidence="8">
    <location>
        <begin position="105"/>
        <end position="184"/>
    </location>
</feature>
<keyword evidence="10" id="KW-1185">Reference proteome</keyword>
<evidence type="ECO:0000256" key="5">
    <source>
        <dbReference type="ARBA" id="ARBA00023306"/>
    </source>
</evidence>
<dbReference type="OrthoDB" id="437078at2759"/>
<keyword evidence="3 6" id="KW-0227">DNA damage</keyword>
<dbReference type="Pfam" id="PF07962">
    <property type="entry name" value="Swi3"/>
    <property type="match status" value="1"/>
</dbReference>
<dbReference type="Proteomes" id="UP000288716">
    <property type="component" value="Unassembled WGS sequence"/>
</dbReference>
<evidence type="ECO:0000313" key="9">
    <source>
        <dbReference type="EMBL" id="RWS30580.1"/>
    </source>
</evidence>
<evidence type="ECO:0000256" key="6">
    <source>
        <dbReference type="RuleBase" id="RU366049"/>
    </source>
</evidence>
<dbReference type="GO" id="GO:0043111">
    <property type="term" value="P:replication fork arrest"/>
    <property type="evidence" value="ECO:0007669"/>
    <property type="project" value="TreeGrafter"/>
</dbReference>
<organism evidence="9 10">
    <name type="scientific">Leptotrombidium deliense</name>
    <dbReference type="NCBI Taxonomy" id="299467"/>
    <lineage>
        <taxon>Eukaryota</taxon>
        <taxon>Metazoa</taxon>
        <taxon>Ecdysozoa</taxon>
        <taxon>Arthropoda</taxon>
        <taxon>Chelicerata</taxon>
        <taxon>Arachnida</taxon>
        <taxon>Acari</taxon>
        <taxon>Acariformes</taxon>
        <taxon>Trombidiformes</taxon>
        <taxon>Prostigmata</taxon>
        <taxon>Anystina</taxon>
        <taxon>Parasitengona</taxon>
        <taxon>Trombiculoidea</taxon>
        <taxon>Trombiculidae</taxon>
        <taxon>Leptotrombidium</taxon>
    </lineage>
</organism>
<keyword evidence="5 6" id="KW-0131">Cell cycle</keyword>
<reference evidence="9 10" key="1">
    <citation type="journal article" date="2018" name="Gigascience">
        <title>Genomes of trombidid mites reveal novel predicted allergens and laterally-transferred genes associated with secondary metabolism.</title>
        <authorList>
            <person name="Dong X."/>
            <person name="Chaisiri K."/>
            <person name="Xia D."/>
            <person name="Armstrong S.D."/>
            <person name="Fang Y."/>
            <person name="Donnelly M.J."/>
            <person name="Kadowaki T."/>
            <person name="McGarry J.W."/>
            <person name="Darby A.C."/>
            <person name="Makepeace B.L."/>
        </authorList>
    </citation>
    <scope>NUCLEOTIDE SEQUENCE [LARGE SCALE GENOMIC DNA]</scope>
    <source>
        <strain evidence="9">UoL-UT</strain>
    </source>
</reference>
<evidence type="ECO:0000256" key="2">
    <source>
        <dbReference type="ARBA" id="ARBA00006075"/>
    </source>
</evidence>
<evidence type="ECO:0000256" key="4">
    <source>
        <dbReference type="ARBA" id="ARBA00023242"/>
    </source>
</evidence>
<evidence type="ECO:0000256" key="3">
    <source>
        <dbReference type="ARBA" id="ARBA00022763"/>
    </source>
</evidence>
<dbReference type="GO" id="GO:0003677">
    <property type="term" value="F:DNA binding"/>
    <property type="evidence" value="ECO:0007669"/>
    <property type="project" value="TreeGrafter"/>
</dbReference>
<evidence type="ECO:0000313" key="10">
    <source>
        <dbReference type="Proteomes" id="UP000288716"/>
    </source>
</evidence>
<comment type="subcellular location">
    <subcellularLocation>
        <location evidence="1 6">Nucleus</location>
    </subcellularLocation>
</comment>
<dbReference type="EMBL" id="NCKV01000450">
    <property type="protein sequence ID" value="RWS30580.1"/>
    <property type="molecule type" value="Genomic_DNA"/>
</dbReference>
<sequence length="316" mass="36782">MYFEDFDDEDDLQKIVEGRDYESYKQEEEELMNLQESVNRKNVKTVVEKEVTTTRQSNDDDSSEEEEDEEYTGDQRKQRDDEAVEVPVRTVKPRVQRLVMNPRPKLDVQKLKSERGIIAVPKLFENVKFKGKGYEKEDLNRLMMGMEHWANRLMPSLAFDDFIEKCETLGHKRQIQTFMTKIRLGLPLDVISENKEIDEDHESEMQDNDFENMETERMDAEAAFDKIMADDLQKEKTQTKPKPSLTEEQLKLIEEKRLNAIKLRQKMTQVNANDGISFNENVNEDSNGPVGVEAPEANSTENLCSDNSNEIQSNLQ</sequence>
<dbReference type="GO" id="GO:0031297">
    <property type="term" value="P:replication fork processing"/>
    <property type="evidence" value="ECO:0007669"/>
    <property type="project" value="UniProtKB-UniRule"/>
</dbReference>
<dbReference type="GO" id="GO:0006974">
    <property type="term" value="P:DNA damage response"/>
    <property type="evidence" value="ECO:0007669"/>
    <property type="project" value="UniProtKB-KW"/>
</dbReference>
<feature type="compositionally biased region" description="Acidic residues" evidence="7">
    <location>
        <begin position="59"/>
        <end position="72"/>
    </location>
</feature>
<dbReference type="VEuPathDB" id="VectorBase:LDEU001459"/>
<dbReference type="InterPro" id="IPR040038">
    <property type="entry name" value="TIPIN/Csm3/Swi3"/>
</dbReference>
<accession>A0A443SST7</accession>